<evidence type="ECO:0000313" key="2">
    <source>
        <dbReference type="Proteomes" id="UP000263742"/>
    </source>
</evidence>
<sequence length="238" mass="27647">MANMLKQSERKFIFAANAESMSAMSYTIHTAEKVESGNKEIYVGLHFQHESKVTIHNEAAIPLNGFVRKLQLLHTKLIEIVDAMRDEKPVCFRVWLDQDVKYFTSSICAMIGDNEYGFVELASCTKTIRFNLDNREEVRLGFINMAVFIADLIGVLQTRYSKYFIDVEKLRKSIPRLKRVFAEHVSTYNIQTKDEFDKALEKFIAKESRGDNDATSFLYAELEQYAEDLRLDNEQWEL</sequence>
<reference evidence="1 2" key="1">
    <citation type="journal article" date="2018" name="Front. Microbiol.">
        <title>Jumbo Bacteriophages Are Represented Within an Increasing Diversity of Environmental Viruses Infecting the Emerging Phytopathogen, Dickeya solani.</title>
        <authorList>
            <person name="Day A.W."/>
            <person name="Ahn J."/>
            <person name="Salmond G.P.C."/>
        </authorList>
    </citation>
    <scope>NUCLEOTIDE SEQUENCE [LARGE SCALE GENOMIC DNA]</scope>
</reference>
<proteinExistence type="predicted"/>
<gene>
    <name evidence="1" type="ORF">JA13_261</name>
</gene>
<evidence type="ECO:0000313" key="1">
    <source>
        <dbReference type="EMBL" id="AXG66664.1"/>
    </source>
</evidence>
<accession>A0A384ZWQ6</accession>
<protein>
    <submittedName>
        <fullName evidence="1">Uncharacterized protein</fullName>
    </submittedName>
</protein>
<organism evidence="1 2">
    <name type="scientific">Dickeya phage vB_DsoM_JA13</name>
    <dbReference type="NCBI Taxonomy" id="2283030"/>
    <lineage>
        <taxon>Viruses</taxon>
        <taxon>Duplodnaviria</taxon>
        <taxon>Heunggongvirae</taxon>
        <taxon>Uroviricota</taxon>
        <taxon>Caudoviricetes</taxon>
        <taxon>Salmondvirus</taxon>
        <taxon>Salmondvirus JA11</taxon>
    </lineage>
</organism>
<dbReference type="EMBL" id="MH460460">
    <property type="protein sequence ID" value="AXG66664.1"/>
    <property type="molecule type" value="Genomic_DNA"/>
</dbReference>
<dbReference type="Proteomes" id="UP000263742">
    <property type="component" value="Segment"/>
</dbReference>
<name>A0A384ZWQ6_9CAUD</name>